<accession>A0A5M3MBX6</accession>
<evidence type="ECO:0000313" key="3">
    <source>
        <dbReference type="Proteomes" id="UP000053558"/>
    </source>
</evidence>
<evidence type="ECO:0000313" key="2">
    <source>
        <dbReference type="EMBL" id="EIW76583.1"/>
    </source>
</evidence>
<dbReference type="OrthoDB" id="2734890at2759"/>
<gene>
    <name evidence="2" type="ORF">CONPUDRAFT_84567</name>
</gene>
<evidence type="ECO:0000256" key="1">
    <source>
        <dbReference type="SAM" id="SignalP"/>
    </source>
</evidence>
<dbReference type="RefSeq" id="XP_007772982.1">
    <property type="nucleotide sequence ID" value="XM_007774792.1"/>
</dbReference>
<feature type="chain" id="PRO_5024272588" evidence="1">
    <location>
        <begin position="19"/>
        <end position="351"/>
    </location>
</feature>
<comment type="caution">
    <text evidence="2">The sequence shown here is derived from an EMBL/GenBank/DDBJ whole genome shotgun (WGS) entry which is preliminary data.</text>
</comment>
<dbReference type="EMBL" id="JH711585">
    <property type="protein sequence ID" value="EIW76583.1"/>
    <property type="molecule type" value="Genomic_DNA"/>
</dbReference>
<reference evidence="3" key="1">
    <citation type="journal article" date="2012" name="Science">
        <title>The Paleozoic origin of enzymatic lignin decomposition reconstructed from 31 fungal genomes.</title>
        <authorList>
            <person name="Floudas D."/>
            <person name="Binder M."/>
            <person name="Riley R."/>
            <person name="Barry K."/>
            <person name="Blanchette R.A."/>
            <person name="Henrissat B."/>
            <person name="Martinez A.T."/>
            <person name="Otillar R."/>
            <person name="Spatafora J.W."/>
            <person name="Yadav J.S."/>
            <person name="Aerts A."/>
            <person name="Benoit I."/>
            <person name="Boyd A."/>
            <person name="Carlson A."/>
            <person name="Copeland A."/>
            <person name="Coutinho P.M."/>
            <person name="de Vries R.P."/>
            <person name="Ferreira P."/>
            <person name="Findley K."/>
            <person name="Foster B."/>
            <person name="Gaskell J."/>
            <person name="Glotzer D."/>
            <person name="Gorecki P."/>
            <person name="Heitman J."/>
            <person name="Hesse C."/>
            <person name="Hori C."/>
            <person name="Igarashi K."/>
            <person name="Jurgens J.A."/>
            <person name="Kallen N."/>
            <person name="Kersten P."/>
            <person name="Kohler A."/>
            <person name="Kuees U."/>
            <person name="Kumar T.K.A."/>
            <person name="Kuo A."/>
            <person name="LaButti K."/>
            <person name="Larrondo L.F."/>
            <person name="Lindquist E."/>
            <person name="Ling A."/>
            <person name="Lombard V."/>
            <person name="Lucas S."/>
            <person name="Lundell T."/>
            <person name="Martin R."/>
            <person name="McLaughlin D.J."/>
            <person name="Morgenstern I."/>
            <person name="Morin E."/>
            <person name="Murat C."/>
            <person name="Nagy L.G."/>
            <person name="Nolan M."/>
            <person name="Ohm R.A."/>
            <person name="Patyshakuliyeva A."/>
            <person name="Rokas A."/>
            <person name="Ruiz-Duenas F.J."/>
            <person name="Sabat G."/>
            <person name="Salamov A."/>
            <person name="Samejima M."/>
            <person name="Schmutz J."/>
            <person name="Slot J.C."/>
            <person name="St John F."/>
            <person name="Stenlid J."/>
            <person name="Sun H."/>
            <person name="Sun S."/>
            <person name="Syed K."/>
            <person name="Tsang A."/>
            <person name="Wiebenga A."/>
            <person name="Young D."/>
            <person name="Pisabarro A."/>
            <person name="Eastwood D.C."/>
            <person name="Martin F."/>
            <person name="Cullen D."/>
            <person name="Grigoriev I.V."/>
            <person name="Hibbett D.S."/>
        </authorList>
    </citation>
    <scope>NUCLEOTIDE SEQUENCE [LARGE SCALE GENOMIC DNA]</scope>
    <source>
        <strain evidence="3">RWD-64-598 SS2</strain>
    </source>
</reference>
<sequence length="351" mass="37508">MFPSLALAVLASALSASAQVTSPYPGGQTVDSCESLKGSCNATTIDVNNVWNYPACALFAICSTWNYNVIDSLASIGAPHTQPVVPESTFKNITNGADVLTQQGYVDAYHYELSITPGAKNASGDADLVGQYQWLAAWTGFCGQDGIPYQNFADFFQYDGTPGVCPSTQSCNATIAASAQQCVPQPITDNGSCAEVVSECENFIQNGLFQSTYCVLASMCYAESTTDVLINDIYPSYIQGSSRPTTANETRLSIDVFHNFTGGADTMGLQNAIDAYYGALTNVWEPEGPFGAGAGVQTGQNGPYPTSTDYIENFWSIIAAWTGNCDTLEIPYDNLADYLSYAVYSGYHPKC</sequence>
<keyword evidence="3" id="KW-1185">Reference proteome</keyword>
<dbReference type="GeneID" id="19210793"/>
<organism evidence="2 3">
    <name type="scientific">Coniophora puteana (strain RWD-64-598)</name>
    <name type="common">Brown rot fungus</name>
    <dbReference type="NCBI Taxonomy" id="741705"/>
    <lineage>
        <taxon>Eukaryota</taxon>
        <taxon>Fungi</taxon>
        <taxon>Dikarya</taxon>
        <taxon>Basidiomycota</taxon>
        <taxon>Agaricomycotina</taxon>
        <taxon>Agaricomycetes</taxon>
        <taxon>Agaricomycetidae</taxon>
        <taxon>Boletales</taxon>
        <taxon>Coniophorineae</taxon>
        <taxon>Coniophoraceae</taxon>
        <taxon>Coniophora</taxon>
    </lineage>
</organism>
<dbReference type="Proteomes" id="UP000053558">
    <property type="component" value="Unassembled WGS sequence"/>
</dbReference>
<dbReference type="AlphaFoldDB" id="A0A5M3MBX6"/>
<name>A0A5M3MBX6_CONPW</name>
<feature type="signal peptide" evidence="1">
    <location>
        <begin position="1"/>
        <end position="18"/>
    </location>
</feature>
<dbReference type="KEGG" id="cput:CONPUDRAFT_84567"/>
<proteinExistence type="predicted"/>
<dbReference type="OMA" id="HEMGAPA"/>
<protein>
    <submittedName>
        <fullName evidence="2">Uncharacterized protein</fullName>
    </submittedName>
</protein>
<keyword evidence="1" id="KW-0732">Signal</keyword>